<keyword evidence="3" id="KW-1185">Reference proteome</keyword>
<sequence length="105" mass="12615">MTYQIIWSRFAETQLDAIFEYYQKEAGLNIAKKLLQAIIEEPNKLIDSPYIGQEEPLLKERRIQYRYLVYKNYKMIYSVDESDKFIKIVDVFDTRQNPPKIKRGT</sequence>
<protein>
    <submittedName>
        <fullName evidence="2">Type II toxin-antitoxin system RelE/ParE family toxin</fullName>
    </submittedName>
</protein>
<dbReference type="Pfam" id="PF05016">
    <property type="entry name" value="ParE_toxin"/>
    <property type="match status" value="1"/>
</dbReference>
<comment type="caution">
    <text evidence="2">The sequence shown here is derived from an EMBL/GenBank/DDBJ whole genome shotgun (WGS) entry which is preliminary data.</text>
</comment>
<dbReference type="SUPFAM" id="SSF143011">
    <property type="entry name" value="RelE-like"/>
    <property type="match status" value="1"/>
</dbReference>
<proteinExistence type="predicted"/>
<accession>A0A923KL81</accession>
<evidence type="ECO:0000313" key="2">
    <source>
        <dbReference type="EMBL" id="MBC3757640.1"/>
    </source>
</evidence>
<dbReference type="InterPro" id="IPR007712">
    <property type="entry name" value="RelE/ParE_toxin"/>
</dbReference>
<dbReference type="EMBL" id="JACNMF010000001">
    <property type="protein sequence ID" value="MBC3757640.1"/>
    <property type="molecule type" value="Genomic_DNA"/>
</dbReference>
<keyword evidence="1" id="KW-1277">Toxin-antitoxin system</keyword>
<organism evidence="2 3">
    <name type="scientific">Hyunsoonleella aquatilis</name>
    <dbReference type="NCBI Taxonomy" id="2762758"/>
    <lineage>
        <taxon>Bacteria</taxon>
        <taxon>Pseudomonadati</taxon>
        <taxon>Bacteroidota</taxon>
        <taxon>Flavobacteriia</taxon>
        <taxon>Flavobacteriales</taxon>
        <taxon>Flavobacteriaceae</taxon>
    </lineage>
</organism>
<evidence type="ECO:0000256" key="1">
    <source>
        <dbReference type="ARBA" id="ARBA00022649"/>
    </source>
</evidence>
<dbReference type="RefSeq" id="WP_186559333.1">
    <property type="nucleotide sequence ID" value="NZ_JACNMF010000001.1"/>
</dbReference>
<dbReference type="InterPro" id="IPR035093">
    <property type="entry name" value="RelE/ParE_toxin_dom_sf"/>
</dbReference>
<dbReference type="AlphaFoldDB" id="A0A923KL81"/>
<gene>
    <name evidence="2" type="ORF">H7U19_04450</name>
</gene>
<name>A0A923KL81_9FLAO</name>
<reference evidence="2" key="1">
    <citation type="submission" date="2020-08" db="EMBL/GenBank/DDBJ databases">
        <title>Hyunsoonleella sp. strain SJ7 genome sequencing and assembly.</title>
        <authorList>
            <person name="Kim I."/>
        </authorList>
    </citation>
    <scope>NUCLEOTIDE SEQUENCE</scope>
    <source>
        <strain evidence="2">SJ7</strain>
    </source>
</reference>
<dbReference type="Proteomes" id="UP000656244">
    <property type="component" value="Unassembled WGS sequence"/>
</dbReference>
<dbReference type="Gene3D" id="3.30.2310.20">
    <property type="entry name" value="RelE-like"/>
    <property type="match status" value="1"/>
</dbReference>
<evidence type="ECO:0000313" key="3">
    <source>
        <dbReference type="Proteomes" id="UP000656244"/>
    </source>
</evidence>